<dbReference type="SUPFAM" id="SSF47090">
    <property type="entry name" value="PGBD-like"/>
    <property type="match status" value="1"/>
</dbReference>
<evidence type="ECO:0000256" key="7">
    <source>
        <dbReference type="ARBA" id="ARBA00022833"/>
    </source>
</evidence>
<comment type="similarity">
    <text evidence="2">Belongs to the peptidase M10A family.</text>
</comment>
<evidence type="ECO:0000256" key="5">
    <source>
        <dbReference type="ARBA" id="ARBA00022729"/>
    </source>
</evidence>
<dbReference type="InterPro" id="IPR036365">
    <property type="entry name" value="PGBD-like_sf"/>
</dbReference>
<dbReference type="HOGENOM" id="CLU_150397_0_0_1"/>
<organism>
    <name type="scientific">Culex quinquefasciatus</name>
    <name type="common">Southern house mosquito</name>
    <name type="synonym">Culex pungens</name>
    <dbReference type="NCBI Taxonomy" id="7176"/>
    <lineage>
        <taxon>Eukaryota</taxon>
        <taxon>Metazoa</taxon>
        <taxon>Ecdysozoa</taxon>
        <taxon>Arthropoda</taxon>
        <taxon>Hexapoda</taxon>
        <taxon>Insecta</taxon>
        <taxon>Pterygota</taxon>
        <taxon>Neoptera</taxon>
        <taxon>Endopterygota</taxon>
        <taxon>Diptera</taxon>
        <taxon>Nematocera</taxon>
        <taxon>Culicoidea</taxon>
        <taxon>Culicidae</taxon>
        <taxon>Culicinae</taxon>
        <taxon>Culicini</taxon>
        <taxon>Culex</taxon>
        <taxon>Culex</taxon>
    </lineage>
</organism>
<dbReference type="EMBL" id="DS231828">
    <property type="protein sequence ID" value="EDS29808.1"/>
    <property type="molecule type" value="Genomic_DNA"/>
</dbReference>
<evidence type="ECO:0000259" key="10">
    <source>
        <dbReference type="Pfam" id="PF01471"/>
    </source>
</evidence>
<evidence type="ECO:0000256" key="3">
    <source>
        <dbReference type="ARBA" id="ARBA00022670"/>
    </source>
</evidence>
<accession>B0W2Q5</accession>
<dbReference type="InterPro" id="IPR021158">
    <property type="entry name" value="Pept_M10A_Zn_BS"/>
</dbReference>
<keyword evidence="7" id="KW-0862">Zinc</keyword>
<name>B0W2Q5_CULQU</name>
<dbReference type="OrthoDB" id="406838at2759"/>
<keyword evidence="6" id="KW-0378">Hydrolase</keyword>
<dbReference type="VEuPathDB" id="VectorBase:CPIJ001430"/>
<dbReference type="eggNOG" id="KOG1565">
    <property type="taxonomic scope" value="Eukaryota"/>
</dbReference>
<feature type="domain" description="Peptidoglycan binding-like" evidence="10">
    <location>
        <begin position="20"/>
        <end position="72"/>
    </location>
</feature>
<dbReference type="GO" id="GO:0030198">
    <property type="term" value="P:extracellular matrix organization"/>
    <property type="evidence" value="ECO:0007669"/>
    <property type="project" value="TreeGrafter"/>
</dbReference>
<sequence>MAERSKAPDLSSGSRKGAWQNYLMEFGYLPKSNIETGNLRTMDQLSEAVKSLQAFANLEPTGKIDGETRELLRRPRCGAPDLAGSNDFLASNSLSGRYRNGGRRQRRFVIQGQKWDHHTVTWRRLSN</sequence>
<reference evidence="12" key="2">
    <citation type="submission" date="2020-05" db="UniProtKB">
        <authorList>
            <consortium name="EnsemblMetazoa"/>
        </authorList>
    </citation>
    <scope>IDENTIFICATION</scope>
    <source>
        <strain evidence="12">JHB</strain>
    </source>
</reference>
<dbReference type="Proteomes" id="UP000002320">
    <property type="component" value="Unassembled WGS sequence"/>
</dbReference>
<dbReference type="GO" id="GO:0031012">
    <property type="term" value="C:extracellular matrix"/>
    <property type="evidence" value="ECO:0007669"/>
    <property type="project" value="InterPro"/>
</dbReference>
<keyword evidence="9" id="KW-0865">Zymogen</keyword>
<keyword evidence="13" id="KW-1185">Reference proteome</keyword>
<evidence type="ECO:0000256" key="4">
    <source>
        <dbReference type="ARBA" id="ARBA00022723"/>
    </source>
</evidence>
<reference evidence="11" key="1">
    <citation type="submission" date="2007-03" db="EMBL/GenBank/DDBJ databases">
        <title>Annotation of Culex pipiens quinquefasciatus.</title>
        <authorList>
            <consortium name="The Broad Institute Genome Sequencing Platform"/>
            <person name="Atkinson P.W."/>
            <person name="Hemingway J."/>
            <person name="Christensen B.M."/>
            <person name="Higgs S."/>
            <person name="Kodira C."/>
            <person name="Hannick L."/>
            <person name="Megy K."/>
            <person name="O'Leary S."/>
            <person name="Pearson M."/>
            <person name="Haas B.J."/>
            <person name="Mauceli E."/>
            <person name="Wortman J.R."/>
            <person name="Lee N.H."/>
            <person name="Guigo R."/>
            <person name="Stanke M."/>
            <person name="Alvarado L."/>
            <person name="Amedeo P."/>
            <person name="Antoine C.H."/>
            <person name="Arensburger P."/>
            <person name="Bidwell S.L."/>
            <person name="Crawford M."/>
            <person name="Camaro F."/>
            <person name="Devon K."/>
            <person name="Engels R."/>
            <person name="Hammond M."/>
            <person name="Howarth C."/>
            <person name="Koehrsen M."/>
            <person name="Lawson D."/>
            <person name="Montgomery P."/>
            <person name="Nene V."/>
            <person name="Nusbaum C."/>
            <person name="Puiu D."/>
            <person name="Romero-Severson J."/>
            <person name="Severson D.W."/>
            <person name="Shumway M."/>
            <person name="Sisk P."/>
            <person name="Stolte C."/>
            <person name="Zeng Q."/>
            <person name="Eisenstadt E."/>
            <person name="Fraser-Liggett C."/>
            <person name="Strausberg R."/>
            <person name="Galagan J."/>
            <person name="Birren B."/>
            <person name="Collins F.H."/>
        </authorList>
    </citation>
    <scope>NUCLEOTIDE SEQUENCE [LARGE SCALE GENOMIC DNA]</scope>
    <source>
        <strain evidence="11">JHB</strain>
    </source>
</reference>
<evidence type="ECO:0000256" key="8">
    <source>
        <dbReference type="ARBA" id="ARBA00023049"/>
    </source>
</evidence>
<keyword evidence="4" id="KW-0479">Metal-binding</keyword>
<dbReference type="GO" id="GO:0005615">
    <property type="term" value="C:extracellular space"/>
    <property type="evidence" value="ECO:0007669"/>
    <property type="project" value="TreeGrafter"/>
</dbReference>
<keyword evidence="5" id="KW-0732">Signal</keyword>
<evidence type="ECO:0000256" key="6">
    <source>
        <dbReference type="ARBA" id="ARBA00022801"/>
    </source>
</evidence>
<dbReference type="PANTHER" id="PTHR10201">
    <property type="entry name" value="MATRIX METALLOPROTEINASE"/>
    <property type="match status" value="1"/>
</dbReference>
<comment type="cofactor">
    <cofactor evidence="1">
        <name>Zn(2+)</name>
        <dbReference type="ChEBI" id="CHEBI:29105"/>
    </cofactor>
</comment>
<gene>
    <name evidence="12" type="primary">6032370</name>
    <name evidence="11" type="ORF">CpipJ_CPIJ001430</name>
</gene>
<evidence type="ECO:0000313" key="13">
    <source>
        <dbReference type="Proteomes" id="UP000002320"/>
    </source>
</evidence>
<dbReference type="InParanoid" id="B0W2Q5"/>
<dbReference type="AlphaFoldDB" id="B0W2Q5"/>
<keyword evidence="8" id="KW-0482">Metalloprotease</keyword>
<dbReference type="STRING" id="7176.B0W2Q5"/>
<evidence type="ECO:0000313" key="11">
    <source>
        <dbReference type="EMBL" id="EDS29808.1"/>
    </source>
</evidence>
<dbReference type="PANTHER" id="PTHR10201:SF291">
    <property type="entry name" value="MATRIX METALLOPROTEINASE 1, ISOFORM C-RELATED"/>
    <property type="match status" value="1"/>
</dbReference>
<dbReference type="GO" id="GO:0004222">
    <property type="term" value="F:metalloendopeptidase activity"/>
    <property type="evidence" value="ECO:0007669"/>
    <property type="project" value="InterPro"/>
</dbReference>
<keyword evidence="3" id="KW-0645">Protease</keyword>
<dbReference type="GO" id="GO:0006508">
    <property type="term" value="P:proteolysis"/>
    <property type="evidence" value="ECO:0007669"/>
    <property type="project" value="UniProtKB-KW"/>
</dbReference>
<evidence type="ECO:0000256" key="2">
    <source>
        <dbReference type="ARBA" id="ARBA00010370"/>
    </source>
</evidence>
<dbReference type="EnsemblMetazoa" id="CPIJ001430-RA">
    <property type="protein sequence ID" value="CPIJ001430-PA"/>
    <property type="gene ID" value="CPIJ001430"/>
</dbReference>
<dbReference type="VEuPathDB" id="VectorBase:CQUJHB009986"/>
<evidence type="ECO:0000256" key="9">
    <source>
        <dbReference type="ARBA" id="ARBA00023145"/>
    </source>
</evidence>
<dbReference type="InterPro" id="IPR002477">
    <property type="entry name" value="Peptidoglycan-bd-like"/>
</dbReference>
<dbReference type="InterPro" id="IPR024079">
    <property type="entry name" value="MetalloPept_cat_dom_sf"/>
</dbReference>
<evidence type="ECO:0000256" key="1">
    <source>
        <dbReference type="ARBA" id="ARBA00001947"/>
    </source>
</evidence>
<dbReference type="GO" id="GO:0008270">
    <property type="term" value="F:zinc ion binding"/>
    <property type="evidence" value="ECO:0007669"/>
    <property type="project" value="InterPro"/>
</dbReference>
<evidence type="ECO:0000313" key="12">
    <source>
        <dbReference type="EnsemblMetazoa" id="CPIJ001430-PA"/>
    </source>
</evidence>
<dbReference type="PROSITE" id="PS00546">
    <property type="entry name" value="CYSTEINE_SWITCH"/>
    <property type="match status" value="1"/>
</dbReference>
<dbReference type="Gene3D" id="3.40.390.10">
    <property type="entry name" value="Collagenase (Catalytic Domain)"/>
    <property type="match status" value="1"/>
</dbReference>
<protein>
    <recommendedName>
        <fullName evidence="10">Peptidoglycan binding-like domain-containing protein</fullName>
    </recommendedName>
</protein>
<dbReference type="OMA" id="IAYNKHE"/>
<proteinExistence type="inferred from homology"/>
<dbReference type="GO" id="GO:0030574">
    <property type="term" value="P:collagen catabolic process"/>
    <property type="evidence" value="ECO:0007669"/>
    <property type="project" value="TreeGrafter"/>
</dbReference>
<dbReference type="KEGG" id="cqu:CpipJ_CPIJ001430"/>
<dbReference type="Pfam" id="PF01471">
    <property type="entry name" value="PG_binding_1"/>
    <property type="match status" value="1"/>
</dbReference>